<feature type="compositionally biased region" description="Basic residues" evidence="1">
    <location>
        <begin position="1"/>
        <end position="15"/>
    </location>
</feature>
<protein>
    <submittedName>
        <fullName evidence="2">Uncharacterized protein</fullName>
    </submittedName>
</protein>
<dbReference type="GeneID" id="28992619"/>
<reference evidence="3" key="1">
    <citation type="submission" date="2015-06" db="EMBL/GenBank/DDBJ databases">
        <title>Expansion of signal transduction pathways in fungi by whole-genome duplication.</title>
        <authorList>
            <consortium name="DOE Joint Genome Institute"/>
            <person name="Corrochano L.M."/>
            <person name="Kuo A."/>
            <person name="Marcet-Houben M."/>
            <person name="Polaino S."/>
            <person name="Salamov A."/>
            <person name="Villalobos J.M."/>
            <person name="Alvarez M.I."/>
            <person name="Avalos J."/>
            <person name="Benito E.P."/>
            <person name="Benoit I."/>
            <person name="Burger G."/>
            <person name="Camino L.P."/>
            <person name="Canovas D."/>
            <person name="Cerda-Olmedo E."/>
            <person name="Cheng J.-F."/>
            <person name="Dominguez A."/>
            <person name="Elias M."/>
            <person name="Eslava A.P."/>
            <person name="Glaser F."/>
            <person name="Grimwood J."/>
            <person name="Gutierrez G."/>
            <person name="Heitman J."/>
            <person name="Henrissat B."/>
            <person name="Iturriaga E.A."/>
            <person name="Lang B.F."/>
            <person name="Lavin J.L."/>
            <person name="Lee S."/>
            <person name="Li W."/>
            <person name="Lindquist E."/>
            <person name="Lopez-Garcia S."/>
            <person name="Luque E.M."/>
            <person name="Marcos A.T."/>
            <person name="Martin J."/>
            <person name="McCluskey K."/>
            <person name="Medina H.R."/>
            <person name="Miralles-Duran A."/>
            <person name="Miyazaki A."/>
            <person name="Munoz-Torres E."/>
            <person name="Oguiza J.A."/>
            <person name="Ohm R."/>
            <person name="Olmedo M."/>
            <person name="Orejas M."/>
            <person name="Ortiz-Castellanos L."/>
            <person name="Pisabarro A.G."/>
            <person name="Rodriguez-Romero J."/>
            <person name="Ruiz-Herrera J."/>
            <person name="Ruiz-Vazquez R."/>
            <person name="Sanz C."/>
            <person name="Schackwitz W."/>
            <person name="Schmutz J."/>
            <person name="Shahriari M."/>
            <person name="Shelest E."/>
            <person name="Silva-Franco F."/>
            <person name="Soanes D."/>
            <person name="Syed K."/>
            <person name="Tagua V.G."/>
            <person name="Talbot N.J."/>
            <person name="Thon M."/>
            <person name="De vries R.P."/>
            <person name="Wiebenga A."/>
            <person name="Yadav J.S."/>
            <person name="Braun E.L."/>
            <person name="Baker S."/>
            <person name="Garre V."/>
            <person name="Horwitz B."/>
            <person name="Torres-Martinez S."/>
            <person name="Idnurm A."/>
            <person name="Herrera-Estrella A."/>
            <person name="Gabaldon T."/>
            <person name="Grigoriev I.V."/>
        </authorList>
    </citation>
    <scope>NUCLEOTIDE SEQUENCE [LARGE SCALE GENOMIC DNA]</scope>
    <source>
        <strain evidence="3">NRRL 1555(-)</strain>
    </source>
</reference>
<evidence type="ECO:0000256" key="1">
    <source>
        <dbReference type="SAM" id="MobiDB-lite"/>
    </source>
</evidence>
<evidence type="ECO:0000313" key="3">
    <source>
        <dbReference type="Proteomes" id="UP000077315"/>
    </source>
</evidence>
<feature type="region of interest" description="Disordered" evidence="1">
    <location>
        <begin position="1"/>
        <end position="30"/>
    </location>
</feature>
<evidence type="ECO:0000313" key="2">
    <source>
        <dbReference type="EMBL" id="OAD72528.1"/>
    </source>
</evidence>
<accession>A0A162NA47</accession>
<gene>
    <name evidence="2" type="ORF">PHYBLDRAFT_146719</name>
</gene>
<dbReference type="EMBL" id="KV440983">
    <property type="protein sequence ID" value="OAD72528.1"/>
    <property type="molecule type" value="Genomic_DNA"/>
</dbReference>
<dbReference type="VEuPathDB" id="FungiDB:PHYBLDRAFT_146719"/>
<organism evidence="2 3">
    <name type="scientific">Phycomyces blakesleeanus (strain ATCC 8743b / DSM 1359 / FGSC 10004 / NBRC 33097 / NRRL 1555)</name>
    <dbReference type="NCBI Taxonomy" id="763407"/>
    <lineage>
        <taxon>Eukaryota</taxon>
        <taxon>Fungi</taxon>
        <taxon>Fungi incertae sedis</taxon>
        <taxon>Mucoromycota</taxon>
        <taxon>Mucoromycotina</taxon>
        <taxon>Mucoromycetes</taxon>
        <taxon>Mucorales</taxon>
        <taxon>Phycomycetaceae</taxon>
        <taxon>Phycomyces</taxon>
    </lineage>
</organism>
<dbReference type="RefSeq" id="XP_018290568.1">
    <property type="nucleotide sequence ID" value="XM_018431713.1"/>
</dbReference>
<proteinExistence type="predicted"/>
<dbReference type="InParanoid" id="A0A162NA47"/>
<name>A0A162NA47_PHYB8</name>
<dbReference type="AlphaFoldDB" id="A0A162NA47"/>
<dbReference type="Proteomes" id="UP000077315">
    <property type="component" value="Unassembled WGS sequence"/>
</dbReference>
<keyword evidence="3" id="KW-1185">Reference proteome</keyword>
<sequence length="231" mass="26198">MAPRNARSKIAHKRPRTENGKFGPKPPISIIDSENTIVEDDPVDENNHELDDLNTDMMFDTSHKKFLTWNPDAGNSLRELKAKKELEANKNKTIRTLADFGFSNNFPPVSYADEPQPVVKATKEQNLEEICIAFNSISDKVEPRASSSSKSCMISFYEASKHIVVKDYFRRLLGNSKKIDASQKAAEIIWHNPSKYRGEVVRAWGKEYLKFGRISESQQGKHSKRSLAVSN</sequence>